<sequence>MTDLDETRIMTIEDVAGFLRLSLRTTYQMVTDGKIPGRKIGKQWRFDRNRILEWFNDESAGNTGRKQLN</sequence>
<dbReference type="InterPro" id="IPR018247">
    <property type="entry name" value="EF_Hand_1_Ca_BS"/>
</dbReference>
<gene>
    <name evidence="2" type="ORF">LDC_2986</name>
</gene>
<feature type="domain" description="Helix-turn-helix" evidence="1">
    <location>
        <begin position="10"/>
        <end position="57"/>
    </location>
</feature>
<evidence type="ECO:0000259" key="1">
    <source>
        <dbReference type="Pfam" id="PF12728"/>
    </source>
</evidence>
<name>D9PN57_9ZZZZ</name>
<dbReference type="InterPro" id="IPR041657">
    <property type="entry name" value="HTH_17"/>
</dbReference>
<proteinExistence type="predicted"/>
<dbReference type="Pfam" id="PF12728">
    <property type="entry name" value="HTH_17"/>
    <property type="match status" value="1"/>
</dbReference>
<reference evidence="2" key="1">
    <citation type="submission" date="2010-07" db="EMBL/GenBank/DDBJ databases">
        <authorList>
            <consortium name="CONSOLIDER consortium CSD2007-00005"/>
            <person name="Guazzaroni M.-E."/>
            <person name="Richter M."/>
            <person name="Garcia-Salamanca A."/>
            <person name="Yarza P."/>
            <person name="Ferrer M."/>
        </authorList>
    </citation>
    <scope>NUCLEOTIDE SEQUENCE</scope>
</reference>
<dbReference type="EMBL" id="ADZX01000918">
    <property type="protein sequence ID" value="EFK95008.1"/>
    <property type="molecule type" value="Genomic_DNA"/>
</dbReference>
<evidence type="ECO:0000313" key="2">
    <source>
        <dbReference type="EMBL" id="EFK95008.1"/>
    </source>
</evidence>
<comment type="caution">
    <text evidence="2">The sequence shown here is derived from an EMBL/GenBank/DDBJ whole genome shotgun (WGS) entry which is preliminary data.</text>
</comment>
<dbReference type="InterPro" id="IPR010093">
    <property type="entry name" value="SinI_DNA-bd"/>
</dbReference>
<dbReference type="AlphaFoldDB" id="D9PN57"/>
<reference evidence="2" key="2">
    <citation type="journal article" date="2011" name="Microb. Ecol.">
        <title>Taxonomic and Functional Metagenomic Profiling of the Microbial Community in the Anoxic Sediment of a Sub-saline Shallow Lake (Laguna de Carrizo, Central Spain).</title>
        <authorList>
            <person name="Ferrer M."/>
            <person name="Guazzaroni M.E."/>
            <person name="Richter M."/>
            <person name="Garcia-Salamanca A."/>
            <person name="Yarza P."/>
            <person name="Suarez-Suarez A."/>
            <person name="Solano J."/>
            <person name="Alcaide M."/>
            <person name="van Dillewijn P."/>
            <person name="Molina-Henares M.A."/>
            <person name="Lopez-Cortes N."/>
            <person name="Al-Ramahi Y."/>
            <person name="Guerrero C."/>
            <person name="Acosta A."/>
            <person name="de Eugenio L.I."/>
            <person name="Martinez V."/>
            <person name="Marques S."/>
            <person name="Rojo F."/>
            <person name="Santero E."/>
            <person name="Genilloud O."/>
            <person name="Perez-Perez J."/>
            <person name="Rossello-Mora R."/>
            <person name="Ramos J.L."/>
        </authorList>
    </citation>
    <scope>NUCLEOTIDE SEQUENCE</scope>
</reference>
<dbReference type="NCBIfam" id="TIGR01764">
    <property type="entry name" value="excise"/>
    <property type="match status" value="1"/>
</dbReference>
<protein>
    <submittedName>
        <fullName evidence="2">DNA binding domain, excisionase family protein</fullName>
    </submittedName>
</protein>
<dbReference type="SUPFAM" id="SSF46955">
    <property type="entry name" value="Putative DNA-binding domain"/>
    <property type="match status" value="1"/>
</dbReference>
<accession>D9PN57</accession>
<dbReference type="GO" id="GO:0003677">
    <property type="term" value="F:DNA binding"/>
    <property type="evidence" value="ECO:0007669"/>
    <property type="project" value="InterPro"/>
</dbReference>
<dbReference type="PROSITE" id="PS00018">
    <property type="entry name" value="EF_HAND_1"/>
    <property type="match status" value="1"/>
</dbReference>
<dbReference type="InterPro" id="IPR009061">
    <property type="entry name" value="DNA-bd_dom_put_sf"/>
</dbReference>
<organism evidence="2">
    <name type="scientific">sediment metagenome</name>
    <dbReference type="NCBI Taxonomy" id="749907"/>
    <lineage>
        <taxon>unclassified sequences</taxon>
        <taxon>metagenomes</taxon>
        <taxon>ecological metagenomes</taxon>
    </lineage>
</organism>